<dbReference type="ExpressionAtlas" id="A0A077RRB7">
    <property type="expression patterns" value="baseline"/>
</dbReference>
<feature type="domain" description="Disease resistance protein At4g27190-like leucine-rich repeats" evidence="3">
    <location>
        <begin position="902"/>
        <end position="1007"/>
    </location>
</feature>
<reference evidence="4" key="1">
    <citation type="journal article" date="2014" name="Science">
        <title>Structural and functional partitioning of bread wheat chromosome 3B.</title>
        <authorList>
            <person name="Choulet F."/>
            <person name="Alberti A."/>
            <person name="Theil S."/>
            <person name="Glover N."/>
            <person name="Barbe V."/>
            <person name="Daron J."/>
            <person name="Pingault L."/>
            <person name="Sourdille P."/>
            <person name="Couloux A."/>
            <person name="Paux E."/>
            <person name="Leroy P."/>
            <person name="Mangenot S."/>
            <person name="Guilhot N."/>
            <person name="Le Gouis J."/>
            <person name="Balfourier F."/>
            <person name="Alaux M."/>
            <person name="Jamilloux V."/>
            <person name="Poulain J."/>
            <person name="Durand C."/>
            <person name="Bellec A."/>
            <person name="Gaspin C."/>
            <person name="Safar J."/>
            <person name="Dolezel J."/>
            <person name="Rogers J."/>
            <person name="Vandepoele K."/>
            <person name="Aury J.M."/>
            <person name="Mayer K."/>
            <person name="Berges H."/>
            <person name="Quesneville H."/>
            <person name="Wincker P."/>
            <person name="Feuillet C."/>
        </authorList>
    </citation>
    <scope>NUCLEOTIDE SEQUENCE</scope>
</reference>
<feature type="domain" description="NB-ARC" evidence="2">
    <location>
        <begin position="1094"/>
        <end position="1193"/>
    </location>
</feature>
<dbReference type="InterPro" id="IPR002182">
    <property type="entry name" value="NB-ARC"/>
</dbReference>
<dbReference type="Pfam" id="PF00931">
    <property type="entry name" value="NB-ARC"/>
    <property type="match status" value="2"/>
</dbReference>
<dbReference type="InterPro" id="IPR032675">
    <property type="entry name" value="LRR_dom_sf"/>
</dbReference>
<dbReference type="InterPro" id="IPR057135">
    <property type="entry name" value="At4g27190-like_LRR"/>
</dbReference>
<evidence type="ECO:0000313" key="5">
    <source>
        <dbReference type="EMBL" id="CDM80189.1"/>
    </source>
</evidence>
<sequence>MELELHWAFPPIWSKDVDGAREEIFQFLRYESNMKVIYVDGWDGFGASAILRSIAEVLPSRRTTAELCFDRIIYVDCSEWKNRRAVQRTIAEELQLDHSVMAILDEQDEEDDFNRVDESSRNEIRNVGKVINQTLRGTKLMMIFLNGSDEEVDISTFGIPLAIFDNNIIIWTFSRRNHVHSKDALRYTHAFSHFYHSIKEFSWREFLRLLYQQAVAIVARNPFVPEIDPTMVADCCLYELFLHYNFHTVTEFNWVGHASNFWICDAIIQGDRAMDISNLLHREINWVCDSSLPDGVLEEFMGDFVTPFWLVTDDHAYEEGPYRWISLTSSKMDLRTILMRKEQSNMEIQGLRTIPVETSSFFLAFESSSQQRGLPDGLFECANKLGVLILSCCAFDFASPPFQKCQSLRFLGLDHCTNSKSGEGEDNAEWTYICNVLVLDLRYTEWNEILCEEKMDLMTNMIELNIEGVWCQQYIGNLQGRLPNLQRLRITKPRYKWKPSEDFDNSFVDKTSMKILDLSGNSEMEILPASISKASSLQLLVLDGCNGLESVGGLPSSLESFSFNGYGPASQWTQTVVLPPEQFRPSTIEDFNMDIRVSEISLAGCTQLKNLFLCWLPNLVELDLSGIAIKIFDLNTMVVQVPKLKRVFLIGCTRLRAIIPMHESGSEIKQELELLCIDTRVGTVSSRPSINMTKSFKFELHVVAADARLTRSVKGLLLPYVQKGIMKDVSYNIHVTSSPVHDGVVQFEATSKNKVDPSEGDQGSLQQLIPAGPYSDVLSMLGNPQMEDFPQPPTNTKRDHHIEIAKGSCYVESELLGDLGYLVGTSAESLHVHDVSMRAIALYEFYQFALKWCCVERCPELDVVFPSVSTGFNVLETFWASDLLTARWIWGKATYKGFFSHTANTFPNLQHLHLRSCPRLQFVVPLYGLSFPSLKTLHIIHCGDLVHVFELNMDYPEKITALSARLPKLTTIHLHDLPKLENICEVKMVAPMLESIKIRGCWSLRRLPSVGARGQGEKKPAVEVEKDVWNTMEWDDDHRPDHFEAPVHSRYYKEKLPRASVLSSVKKQKLGISVFPSCPSLSAVKYIFARDVDGAVEEIFQFLQNESDTKVIHFYGWDGFGSSVVLRSIAEVLPSRRTTPELCFDRIIYVDCSEWKNRRAAQRAIAEELELDPSAMAILDEQDEEDDFNKVAESSRNELSNVGQLIHQTLRDTKLMMVFLNGSDEEVDVGTFGIPLTRFDSNVMIWTFSRRCLTIDSDPYKVGGKLRYTHALLRTFCSLTMLRRAEFLGLLHQKVATIVARNPFVLKLDPTMVVDCCLYELFLHCSFHTITEYKWVGHASNFWICDGIIQGNIARDISNSLDREIHWECDSSSGRCLLYHFMPCRWTSIHPDNIQEHEYEELPVETSSIFLTFTSSRRPVFSNGAFDYYKNLGVLIISCCAFSFASPPFQKCDSLRFLGLDHCIDSETGKGDETAEWACIHSLLVLDLRYTEWNEVLSEEKLDLMTNIRELNIEGVRGWQYTANLQYRLPNLQRFRIIKPTYQWKTSGDFDNSFIDKTSMEILDLSGNSDMQCLPTSLSEASSLRLLVLDGCSGLENVERLPSSLESFSFNGHGPASRWTQTVELPPTQFQPSTTTDNKDVRVSNISLQGCSQLKNLFLCWLPNLVELDLSETAIKVLDFNTMLVQVPGLKRLFLIGCKGLRAIIPLAESGSEIKHDLELMCIDTRVGIVCSRPSVSRTKSFRFKLHVVAMDARLTRSLMDLLLPYVQKGLMKDVSYNIHVTSLPVNNGVDQFEATRKNKVDPGDQESLQQLIPADTYSDVLTMVGSPPMQDFPQPPTTTQLEQHMEIATGSCYVQSELDRGLASYYAKSLHVHDVWIRALSGVPGWSDKYMIRYGFNSLKWCCVERCPKLDVFFHLQMHGFNDLEIFWASDLPMAHWIWKIWSKPLPLNYISPSSFRDLQHLHLRSCPSLQLVLPVWVSSFPNLKTLHIIHCGDLMHVFELSTKYPEEIVTLGVLFPRLTTIHLHDLPKLQKICDFKMVAPALESIKIRGCWSLRRLPSVGARGQGEKKPAVEVEKDVWGALEWDDDHSPDHFEPPVHSRYYKEKLPKISVLR</sequence>
<name>A0A077RRB7_WHEAT</name>
<dbReference type="EMBL" id="HG670306">
    <property type="protein sequence ID" value="CDM80189.1"/>
    <property type="molecule type" value="Genomic_DNA"/>
</dbReference>
<dbReference type="HOGENOM" id="CLU_232197_0_0_1"/>
<evidence type="ECO:0008006" key="6">
    <source>
        <dbReference type="Google" id="ProtNLM"/>
    </source>
</evidence>
<gene>
    <name evidence="5" type="ORF">TRAES_3BF060200130CFD_c1</name>
    <name evidence="4" type="ORF">TRAES_3BF061100050CFD_c1</name>
</gene>
<dbReference type="Gene3D" id="3.80.10.10">
    <property type="entry name" value="Ribonuclease Inhibitor"/>
    <property type="match status" value="4"/>
</dbReference>
<evidence type="ECO:0000259" key="3">
    <source>
        <dbReference type="Pfam" id="PF23247"/>
    </source>
</evidence>
<feature type="domain" description="NB-ARC" evidence="2">
    <location>
        <begin position="21"/>
        <end position="127"/>
    </location>
</feature>
<dbReference type="EMBL" id="HG670306">
    <property type="protein sequence ID" value="CDM80168.1"/>
    <property type="molecule type" value="Genomic_DNA"/>
</dbReference>
<dbReference type="PANTHER" id="PTHR33463">
    <property type="entry name" value="NB-ARC DOMAIN-CONTAINING PROTEIN-RELATED"/>
    <property type="match status" value="1"/>
</dbReference>
<dbReference type="SUPFAM" id="SSF52058">
    <property type="entry name" value="L domain-like"/>
    <property type="match status" value="2"/>
</dbReference>
<dbReference type="GO" id="GO:0043531">
    <property type="term" value="F:ADP binding"/>
    <property type="evidence" value="ECO:0007669"/>
    <property type="project" value="InterPro"/>
</dbReference>
<proteinExistence type="inferred from homology"/>
<dbReference type="PANTHER" id="PTHR33463:SF206">
    <property type="entry name" value="FBD DOMAIN-CONTAINING PROTEIN"/>
    <property type="match status" value="1"/>
</dbReference>
<dbReference type="Pfam" id="PF23247">
    <property type="entry name" value="LRR_RPS2"/>
    <property type="match status" value="2"/>
</dbReference>
<accession>A0A077RRB7</accession>
<protein>
    <recommendedName>
        <fullName evidence="6">NB-ARC domain-containing protein</fullName>
    </recommendedName>
</protein>
<evidence type="ECO:0000256" key="1">
    <source>
        <dbReference type="ARBA" id="ARBA00008894"/>
    </source>
</evidence>
<comment type="similarity">
    <text evidence="1">Belongs to the disease resistance NB-LRR family.</text>
</comment>
<organism evidence="4">
    <name type="scientific">Triticum aestivum</name>
    <name type="common">Wheat</name>
    <dbReference type="NCBI Taxonomy" id="4565"/>
    <lineage>
        <taxon>Eukaryota</taxon>
        <taxon>Viridiplantae</taxon>
        <taxon>Streptophyta</taxon>
        <taxon>Embryophyta</taxon>
        <taxon>Tracheophyta</taxon>
        <taxon>Spermatophyta</taxon>
        <taxon>Magnoliopsida</taxon>
        <taxon>Liliopsida</taxon>
        <taxon>Poales</taxon>
        <taxon>Poaceae</taxon>
        <taxon>BOP clade</taxon>
        <taxon>Pooideae</taxon>
        <taxon>Triticodae</taxon>
        <taxon>Triticeae</taxon>
        <taxon>Triticinae</taxon>
        <taxon>Triticum</taxon>
    </lineage>
</organism>
<dbReference type="InterPro" id="IPR050905">
    <property type="entry name" value="Plant_NBS-LRR"/>
</dbReference>
<evidence type="ECO:0000313" key="4">
    <source>
        <dbReference type="EMBL" id="CDM80168.1"/>
    </source>
</evidence>
<feature type="domain" description="Disease resistance protein At4g27190-like leucine-rich repeats" evidence="3">
    <location>
        <begin position="1940"/>
        <end position="2058"/>
    </location>
</feature>
<evidence type="ECO:0000259" key="2">
    <source>
        <dbReference type="Pfam" id="PF00931"/>
    </source>
</evidence>